<name>A0A9Q9ELX7_9PEZI</name>
<evidence type="ECO:0000256" key="1">
    <source>
        <dbReference type="SAM" id="MobiDB-lite"/>
    </source>
</evidence>
<dbReference type="EMBL" id="CP099423">
    <property type="protein sequence ID" value="USW54917.1"/>
    <property type="molecule type" value="Genomic_DNA"/>
</dbReference>
<protein>
    <submittedName>
        <fullName evidence="2">Uncharacterized protein</fullName>
    </submittedName>
</protein>
<reference evidence="2" key="1">
    <citation type="submission" date="2022-06" db="EMBL/GenBank/DDBJ databases">
        <title>Complete genome sequences of two strains of the flax pathogen Septoria linicola.</title>
        <authorList>
            <person name="Lapalu N."/>
            <person name="Simon A."/>
            <person name="Demenou B."/>
            <person name="Paumier D."/>
            <person name="Guillot M.-P."/>
            <person name="Gout L."/>
            <person name="Valade R."/>
        </authorList>
    </citation>
    <scope>NUCLEOTIDE SEQUENCE</scope>
    <source>
        <strain evidence="2">SE15195</strain>
    </source>
</reference>
<accession>A0A9Q9ELX7</accession>
<feature type="region of interest" description="Disordered" evidence="1">
    <location>
        <begin position="110"/>
        <end position="131"/>
    </location>
</feature>
<evidence type="ECO:0000313" key="2">
    <source>
        <dbReference type="EMBL" id="USW54917.1"/>
    </source>
</evidence>
<organism evidence="2 3">
    <name type="scientific">Septoria linicola</name>
    <dbReference type="NCBI Taxonomy" id="215465"/>
    <lineage>
        <taxon>Eukaryota</taxon>
        <taxon>Fungi</taxon>
        <taxon>Dikarya</taxon>
        <taxon>Ascomycota</taxon>
        <taxon>Pezizomycotina</taxon>
        <taxon>Dothideomycetes</taxon>
        <taxon>Dothideomycetidae</taxon>
        <taxon>Mycosphaerellales</taxon>
        <taxon>Mycosphaerellaceae</taxon>
        <taxon>Septoria</taxon>
    </lineage>
</organism>
<sequence>MISRELKKLVAPTFLNGKPKNDHDYFVVIRNVRQVKKQPSRQASVRAALRVSVRVEPAFLLKISEKTLLDVVKLFEQLEAWSKPFRFLDLPAELRNRVYGLVVRDETGAPLQGRRQHGKSSIRRATTATNS</sequence>
<gene>
    <name evidence="2" type="ORF">Slin15195_G082360</name>
</gene>
<keyword evidence="3" id="KW-1185">Reference proteome</keyword>
<evidence type="ECO:0000313" key="3">
    <source>
        <dbReference type="Proteomes" id="UP001056384"/>
    </source>
</evidence>
<dbReference type="AlphaFoldDB" id="A0A9Q9ELX7"/>
<proteinExistence type="predicted"/>
<dbReference type="Proteomes" id="UP001056384">
    <property type="component" value="Chromosome 6"/>
</dbReference>